<dbReference type="Proteomes" id="UP000428803">
    <property type="component" value="Chromosome"/>
</dbReference>
<dbReference type="Gene3D" id="1.10.238.10">
    <property type="entry name" value="EF-hand"/>
    <property type="match status" value="1"/>
</dbReference>
<reference evidence="4" key="1">
    <citation type="submission" date="2019-01" db="EMBL/GenBank/DDBJ databases">
        <title>Sphingorhabdus lacus sp.nov., isolated from an oligotrophic freshwater lake.</title>
        <authorList>
            <person name="Park M."/>
        </authorList>
    </citation>
    <scope>NUCLEOTIDE SEQUENCE [LARGE SCALE GENOMIC DNA]</scope>
    <source>
        <strain evidence="4">IMCC1753</strain>
    </source>
</reference>
<evidence type="ECO:0000313" key="3">
    <source>
        <dbReference type="EMBL" id="QGY81907.1"/>
    </source>
</evidence>
<dbReference type="SUPFAM" id="SSF47473">
    <property type="entry name" value="EF-hand"/>
    <property type="match status" value="1"/>
</dbReference>
<keyword evidence="2" id="KW-0732">Signal</keyword>
<dbReference type="RefSeq" id="WP_158902570.1">
    <property type="nucleotide sequence ID" value="NZ_CP035733.1"/>
</dbReference>
<feature type="chain" id="PRO_5026040213" evidence="2">
    <location>
        <begin position="21"/>
        <end position="141"/>
    </location>
</feature>
<dbReference type="InterPro" id="IPR018247">
    <property type="entry name" value="EF_Hand_1_Ca_BS"/>
</dbReference>
<dbReference type="AlphaFoldDB" id="A0A6I6LCY5"/>
<dbReference type="InterPro" id="IPR011992">
    <property type="entry name" value="EF-hand-dom_pair"/>
</dbReference>
<evidence type="ECO:0000313" key="4">
    <source>
        <dbReference type="Proteomes" id="UP000428803"/>
    </source>
</evidence>
<accession>A0A6I6LCY5</accession>
<evidence type="ECO:0000256" key="1">
    <source>
        <dbReference type="SAM" id="MobiDB-lite"/>
    </source>
</evidence>
<dbReference type="KEGG" id="slaa:EUU25_15565"/>
<dbReference type="EMBL" id="CP035733">
    <property type="protein sequence ID" value="QGY81907.1"/>
    <property type="molecule type" value="Genomic_DNA"/>
</dbReference>
<gene>
    <name evidence="3" type="ORF">EUU25_15565</name>
</gene>
<dbReference type="PROSITE" id="PS00018">
    <property type="entry name" value="EF_HAND_1"/>
    <property type="match status" value="2"/>
</dbReference>
<protein>
    <submittedName>
        <fullName evidence="3">EF-hand domain-containing protein</fullName>
    </submittedName>
</protein>
<organism evidence="3 4">
    <name type="scientific">Sphingorhabdus lacus</name>
    <dbReference type="NCBI Taxonomy" id="392610"/>
    <lineage>
        <taxon>Bacteria</taxon>
        <taxon>Pseudomonadati</taxon>
        <taxon>Pseudomonadota</taxon>
        <taxon>Alphaproteobacteria</taxon>
        <taxon>Sphingomonadales</taxon>
        <taxon>Sphingomonadaceae</taxon>
        <taxon>Sphingorhabdus</taxon>
    </lineage>
</organism>
<sequence length="141" mass="14758">MLRILTASSLIALAAIPAIAQQSDPMAPPSPAEATDTVEAQPVAEPAPAPAPAAAPQSREQQVTQLVDAEFPAYDADKSGDLEEPEFTKWLLALHAAGGDTQSKAMDQTAKLKWAKDGFAAADADKSKKISKAEMSKFLLG</sequence>
<feature type="signal peptide" evidence="2">
    <location>
        <begin position="1"/>
        <end position="20"/>
    </location>
</feature>
<keyword evidence="4" id="KW-1185">Reference proteome</keyword>
<dbReference type="OrthoDB" id="7450668at2"/>
<name>A0A6I6LCY5_9SPHN</name>
<feature type="region of interest" description="Disordered" evidence="1">
    <location>
        <begin position="21"/>
        <end position="63"/>
    </location>
</feature>
<proteinExistence type="predicted"/>
<evidence type="ECO:0000256" key="2">
    <source>
        <dbReference type="SAM" id="SignalP"/>
    </source>
</evidence>